<keyword evidence="1 2" id="KW-0802">TPR repeat</keyword>
<dbReference type="PANTHER" id="PTHR12558:SF50">
    <property type="entry name" value="ASSEMBLY CHAPERONE OF RPL4-RELATED"/>
    <property type="match status" value="1"/>
</dbReference>
<feature type="compositionally biased region" description="Acidic residues" evidence="3">
    <location>
        <begin position="390"/>
        <end position="400"/>
    </location>
</feature>
<evidence type="ECO:0000256" key="3">
    <source>
        <dbReference type="SAM" id="MobiDB-lite"/>
    </source>
</evidence>
<evidence type="ECO:0000256" key="2">
    <source>
        <dbReference type="PROSITE-ProRule" id="PRU00339"/>
    </source>
</evidence>
<evidence type="ECO:0000313" key="5">
    <source>
        <dbReference type="RefSeq" id="XP_026189846.1"/>
    </source>
</evidence>
<dbReference type="InterPro" id="IPR011990">
    <property type="entry name" value="TPR-like_helical_dom_sf"/>
</dbReference>
<dbReference type="AlphaFoldDB" id="A0A6P6RPU3"/>
<evidence type="ECO:0000256" key="1">
    <source>
        <dbReference type="ARBA" id="ARBA00022803"/>
    </source>
</evidence>
<accession>A0A6P6RPU3</accession>
<dbReference type="RefSeq" id="XP_026189846.1">
    <property type="nucleotide sequence ID" value="XM_026334061.1"/>
</dbReference>
<feature type="repeat" description="TPR" evidence="2">
    <location>
        <begin position="66"/>
        <end position="99"/>
    </location>
</feature>
<dbReference type="Gene3D" id="1.25.40.10">
    <property type="entry name" value="Tetratricopeptide repeat domain"/>
    <property type="match status" value="2"/>
</dbReference>
<dbReference type="OrthoDB" id="1914839at2759"/>
<dbReference type="InterPro" id="IPR019734">
    <property type="entry name" value="TPR_rpt"/>
</dbReference>
<keyword evidence="4" id="KW-1185">Reference proteome</keyword>
<dbReference type="PROSITE" id="PS50005">
    <property type="entry name" value="TPR"/>
    <property type="match status" value="1"/>
</dbReference>
<dbReference type="PANTHER" id="PTHR12558">
    <property type="entry name" value="CELL DIVISION CYCLE 16,23,27"/>
    <property type="match status" value="1"/>
</dbReference>
<name>A0A6P6RPU3_9EIME</name>
<organism evidence="4 5">
    <name type="scientific">Cyclospora cayetanensis</name>
    <dbReference type="NCBI Taxonomy" id="88456"/>
    <lineage>
        <taxon>Eukaryota</taxon>
        <taxon>Sar</taxon>
        <taxon>Alveolata</taxon>
        <taxon>Apicomplexa</taxon>
        <taxon>Conoidasida</taxon>
        <taxon>Coccidia</taxon>
        <taxon>Eucoccidiorida</taxon>
        <taxon>Eimeriorina</taxon>
        <taxon>Eimeriidae</taxon>
        <taxon>Cyclospora</taxon>
    </lineage>
</organism>
<dbReference type="SUPFAM" id="SSF48452">
    <property type="entry name" value="TPR-like"/>
    <property type="match status" value="2"/>
</dbReference>
<dbReference type="SMART" id="SM00028">
    <property type="entry name" value="TPR"/>
    <property type="match status" value="3"/>
</dbReference>
<dbReference type="GO" id="GO:0051301">
    <property type="term" value="P:cell division"/>
    <property type="evidence" value="ECO:0007669"/>
    <property type="project" value="TreeGrafter"/>
</dbReference>
<feature type="region of interest" description="Disordered" evidence="3">
    <location>
        <begin position="362"/>
        <end position="400"/>
    </location>
</feature>
<protein>
    <submittedName>
        <fullName evidence="5">Probable assembly chaperone of rpl4</fullName>
    </submittedName>
</protein>
<evidence type="ECO:0000313" key="4">
    <source>
        <dbReference type="Proteomes" id="UP000515125"/>
    </source>
</evidence>
<feature type="region of interest" description="Disordered" evidence="3">
    <location>
        <begin position="1"/>
        <end position="22"/>
    </location>
</feature>
<proteinExistence type="predicted"/>
<gene>
    <name evidence="5" type="primary">LOC34622066</name>
</gene>
<dbReference type="Proteomes" id="UP000515125">
    <property type="component" value="Unplaced"/>
</dbReference>
<dbReference type="GeneID" id="34622066"/>
<sequence length="400" mass="43654">MEVDGAEASNREGPSPGAFSSHSLSVGKPASFFLSSADDCLNAFPPNFKLAVKFLEKGLSIHPSNVDLLQRLAGEYAETGQTQEAKQLLNKAIELEPSSGPLKFLQLAQLEDGVSCLSLYRKAIEMLEAVLSQLLAAPPPNKRKMCKSSKATVASKRGDPTGSLKHREAQETKTRLVGAYCAVAELYFTDLCDEEEAEREAEKAIQRALELDPKNPEALLCDAQYKKVIDDAEGAVAAAQRVFSSLKATHERLNAASLLVPASGNEEEALEAGDEVSVETRINASRLFVDVGMHQEAIEVLKACLEEDEEDPQIWLVLCCALFKAEDFGSCLHCLEGLRERLLRCGLPDDHPMAQHEQKLRDLVQQGIAKQQQQHEQDGQQQASSSEVSSSDDDEGMDMA</sequence>
<feature type="region of interest" description="Disordered" evidence="3">
    <location>
        <begin position="142"/>
        <end position="170"/>
    </location>
</feature>
<dbReference type="CDD" id="cd24142">
    <property type="entry name" value="ACL4-like"/>
    <property type="match status" value="1"/>
</dbReference>
<feature type="compositionally biased region" description="Low complexity" evidence="3">
    <location>
        <begin position="379"/>
        <end position="389"/>
    </location>
</feature>
<dbReference type="Pfam" id="PF14559">
    <property type="entry name" value="TPR_19"/>
    <property type="match status" value="1"/>
</dbReference>
<reference evidence="5" key="1">
    <citation type="submission" date="2025-08" db="UniProtKB">
        <authorList>
            <consortium name="RefSeq"/>
        </authorList>
    </citation>
    <scope>IDENTIFICATION</scope>
</reference>